<protein>
    <recommendedName>
        <fullName evidence="5">Calmodulin</fullName>
    </recommendedName>
</protein>
<name>A0AAD3CIE6_9STRA</name>
<evidence type="ECO:0000256" key="1">
    <source>
        <dbReference type="SAM" id="MobiDB-lite"/>
    </source>
</evidence>
<feature type="compositionally biased region" description="Pro residues" evidence="1">
    <location>
        <begin position="1405"/>
        <end position="1433"/>
    </location>
</feature>
<feature type="compositionally biased region" description="Low complexity" evidence="1">
    <location>
        <begin position="465"/>
        <end position="479"/>
    </location>
</feature>
<keyword evidence="4" id="KW-1185">Reference proteome</keyword>
<feature type="compositionally biased region" description="Basic and acidic residues" evidence="1">
    <location>
        <begin position="1084"/>
        <end position="1095"/>
    </location>
</feature>
<feature type="region of interest" description="Disordered" evidence="1">
    <location>
        <begin position="687"/>
        <end position="710"/>
    </location>
</feature>
<keyword evidence="2" id="KW-0732">Signal</keyword>
<feature type="compositionally biased region" description="Basic and acidic residues" evidence="1">
    <location>
        <begin position="1039"/>
        <end position="1052"/>
    </location>
</feature>
<feature type="compositionally biased region" description="Basic and acidic residues" evidence="1">
    <location>
        <begin position="324"/>
        <end position="339"/>
    </location>
</feature>
<dbReference type="GO" id="GO:0004519">
    <property type="term" value="F:endonuclease activity"/>
    <property type="evidence" value="ECO:0007669"/>
    <property type="project" value="InterPro"/>
</dbReference>
<gene>
    <name evidence="3" type="ORF">CTEN210_02910</name>
</gene>
<evidence type="ECO:0000256" key="2">
    <source>
        <dbReference type="SAM" id="SignalP"/>
    </source>
</evidence>
<feature type="chain" id="PRO_5042106353" description="Calmodulin" evidence="2">
    <location>
        <begin position="20"/>
        <end position="1976"/>
    </location>
</feature>
<feature type="compositionally biased region" description="Basic and acidic residues" evidence="1">
    <location>
        <begin position="1060"/>
        <end position="1071"/>
    </location>
</feature>
<dbReference type="SUPFAM" id="SSF54060">
    <property type="entry name" value="His-Me finger endonucleases"/>
    <property type="match status" value="1"/>
</dbReference>
<accession>A0AAD3CIE6</accession>
<feature type="compositionally biased region" description="Basic and acidic residues" evidence="1">
    <location>
        <begin position="1101"/>
        <end position="1118"/>
    </location>
</feature>
<feature type="compositionally biased region" description="Low complexity" evidence="1">
    <location>
        <begin position="435"/>
        <end position="445"/>
    </location>
</feature>
<dbReference type="EMBL" id="BLLK01000022">
    <property type="protein sequence ID" value="GFH46436.1"/>
    <property type="molecule type" value="Genomic_DNA"/>
</dbReference>
<feature type="region of interest" description="Disordered" evidence="1">
    <location>
        <begin position="1921"/>
        <end position="1976"/>
    </location>
</feature>
<proteinExistence type="predicted"/>
<sequence length="1976" mass="220950">MNIPFSLFFLAFAIQRAAAESSILEQHGSGGNFCDVQLNQGQCATAAQSNCVHGATGNTVNSKYIWDDNDIDALKLLVDEENDQGNKTPNLDFLQLPPGCYILKGKQGGTLYYYYKASGGSATQLTTGDKNICFGATPSPTAASKMEERHEIQLTEFGFLKKPSRPTTISVVVGNVAERFEIKKVEVDTLSLVDELQDSTSNRTFYKVQTEPLVINNVWNASQSAVHNLLKKVCKQPAAYEKLNLAYIDFDILHWEKDLLPLIEKSDERFQLNEHNTICLVLHNGKYVDMTSLTGRLNILLEAGINFQFLLNVTVAENDIRAQKVESEKERGRSRERSNSRSRRKSRKSRDSSSDSEDYSDDSRSPSRRKRGRSRERSNSRSRHKDRRSRDYSSDSEDSSDDSRSPSRRKRGSSKKRKKSRSRHKDRRSRDYSSDSDSSGESSVVSRKKKKKSSKKSKKEKRRSPSSSSSGSDTDSDSSTHSKHRKKKENDSKRRKVTSPPSEVDIPNSGEASLSKLTGDLSSSREVECEDAFKKRVLDLDKREADLNQKEVERESAFKQREAALNQKEMEQDNTLKRKRKEEVERSLPLSEVDIANNETSLSKITESSGTSGSPTDDLGQLASEQQNQLTKENDSLKSQIKTLKADVSRLNQGMQVQSNLAKQQENVLNAQVDTLNADVSRLKEENQKLSGELSNNRNQNNNSTSVDQLQSELDELKRKYGTVQSEKFDYLEKYMKATEKMNETVESNDKYERLLATKERQLQELSNRNNRNQNDNASVPRIILSQADKDLLAFEYQALVMLANALYGPTVDIKTIFEHFDIDETRFTELDQNLLDMNRDDGIDLLEERPHEFMYSGNHGMIRASAKEKVLPYKIGFCLMIMSSIMAQKERYPKSWIKDAKPIYKKFLYLLRGFLNVKFLKEIEVTVEDSVSDEESVSDEVELRDREIQEGEEQEKEKEKVKITQQLHSDEKCINQFAYFMQENINKDKNKQYRYTFDTNRNGDNCGQWDTLRNVKCSKAKALVFNLVQDTIKSVLRDARRSDEGENNDNRPDDDEENNSDRRGNDGRQNDDDDRRDDDEENNSDRRGNDGRQNDDDDRRDDVRENNNDRRGNDGRQNDVAGPSDGGRQNDDEGQSEQNHDNVEMDSTELRWTPENDAMFAVEKKDGSKVGRLGLIGESKSKAEYLRSEKWLKKKAYLEEKAKKLLKMVFVVSDFGCRIVVKMTPEKRALFKEEIGNTVFVVQDFFMIHDQRSIVTKKWYRMLNQAIKDAIVVKDDSESAHPNSQCLFIPNGSTTLDDRPLGKLLFYEEEGKVAYDRAIPLEQMSACFNNEKALKEFQVVPKSMVINRYLHQTNNRPLEASHLCHNRWCIHPLHLLLEDKLYNLLRGFGLCCGWVYYRPTKAPTPAPVNPGPTPTPPTPTPPTPTPPTPVTPAPTAAPTKAPTQAPVNPTTSSPTPIQAFLLYAQCEFDASGQQYCIQAMGLTEGSALQPQLCNQHTPINQYFYEDSAGRIRSYANPSMCLVSNVSDKSVYLGACDNSGGGEALSIISGSEAVGIVSPIAITAEAANVAAFNINVDGGYVMGLSNDNLFGNFALFKTPEELDECCVAIEEIAADTAAIPAPSPLSPTTAPTAQCTDLPDFTFKLDDVNNEVHCLWLNQNAQKDTDVARIERYCSKDDVRGACKASCSTCSLQDNPDYTFPLLYVSNTSGDCDWIAKKIDRRNRYCFSSSDCLSASEVGVNCPDACGFTSGETADTCNNDSINVNTPTPPTKTPTKAPTKAPTRAPTTPNDNSCSDIDGFTFPLDNVAGGYGSCEWLTKTNASSRKARYCDRGHVKGACKQTCNACGVTDDSTFTFELDNIEGKMVGCEWIAGNGDRISARRSKYCFASDCESASESIGNACLESCGFTVGEHAGRTCPPTPAPVASVPNPSPAVAPSPPSKGSPTSKGYTSSKGSVESITGSTPSKGTYRVRRRI</sequence>
<feature type="region of interest" description="Disordered" evidence="1">
    <location>
        <begin position="1039"/>
        <end position="1150"/>
    </location>
</feature>
<feature type="compositionally biased region" description="Polar residues" evidence="1">
    <location>
        <begin position="1950"/>
        <end position="1967"/>
    </location>
</feature>
<feature type="compositionally biased region" description="Basic and acidic residues" evidence="1">
    <location>
        <begin position="1139"/>
        <end position="1150"/>
    </location>
</feature>
<feature type="compositionally biased region" description="Polar residues" evidence="1">
    <location>
        <begin position="510"/>
        <end position="522"/>
    </location>
</feature>
<feature type="compositionally biased region" description="Basic residues" evidence="1">
    <location>
        <begin position="481"/>
        <end position="497"/>
    </location>
</feature>
<feature type="compositionally biased region" description="Pro residues" evidence="1">
    <location>
        <begin position="1930"/>
        <end position="1942"/>
    </location>
</feature>
<feature type="compositionally biased region" description="Acidic residues" evidence="1">
    <location>
        <begin position="1072"/>
        <end position="1083"/>
    </location>
</feature>
<feature type="compositionally biased region" description="Basic residues" evidence="1">
    <location>
        <begin position="446"/>
        <end position="464"/>
    </location>
</feature>
<dbReference type="InterPro" id="IPR051144">
    <property type="entry name" value="Formin_homology_domain"/>
</dbReference>
<feature type="compositionally biased region" description="Low complexity" evidence="1">
    <location>
        <begin position="1773"/>
        <end position="1789"/>
    </location>
</feature>
<feature type="compositionally biased region" description="Basic and acidic residues" evidence="1">
    <location>
        <begin position="523"/>
        <end position="586"/>
    </location>
</feature>
<dbReference type="PANTHER" id="PTHR45733">
    <property type="entry name" value="FORMIN-J"/>
    <property type="match status" value="1"/>
</dbReference>
<comment type="caution">
    <text evidence="3">The sequence shown here is derived from an EMBL/GenBank/DDBJ whole genome shotgun (WGS) entry which is preliminary data.</text>
</comment>
<evidence type="ECO:0000313" key="3">
    <source>
        <dbReference type="EMBL" id="GFH46436.1"/>
    </source>
</evidence>
<feature type="region of interest" description="Disordered" evidence="1">
    <location>
        <begin position="324"/>
        <end position="620"/>
    </location>
</feature>
<feature type="compositionally biased region" description="Polar residues" evidence="1">
    <location>
        <begin position="597"/>
        <end position="615"/>
    </location>
</feature>
<organism evidence="3 4">
    <name type="scientific">Chaetoceros tenuissimus</name>
    <dbReference type="NCBI Taxonomy" id="426638"/>
    <lineage>
        <taxon>Eukaryota</taxon>
        <taxon>Sar</taxon>
        <taxon>Stramenopiles</taxon>
        <taxon>Ochrophyta</taxon>
        <taxon>Bacillariophyta</taxon>
        <taxon>Coscinodiscophyceae</taxon>
        <taxon>Chaetocerotophycidae</taxon>
        <taxon>Chaetocerotales</taxon>
        <taxon>Chaetocerotaceae</taxon>
        <taxon>Chaetoceros</taxon>
    </lineage>
</organism>
<dbReference type="SUPFAM" id="SSF50370">
    <property type="entry name" value="Ricin B-like lectins"/>
    <property type="match status" value="1"/>
</dbReference>
<feature type="region of interest" description="Disordered" evidence="1">
    <location>
        <begin position="1759"/>
        <end position="1790"/>
    </location>
</feature>
<dbReference type="InterPro" id="IPR035992">
    <property type="entry name" value="Ricin_B-like_lectins"/>
</dbReference>
<reference evidence="3 4" key="1">
    <citation type="journal article" date="2021" name="Sci. Rep.">
        <title>The genome of the diatom Chaetoceros tenuissimus carries an ancient integrated fragment of an extant virus.</title>
        <authorList>
            <person name="Hongo Y."/>
            <person name="Kimura K."/>
            <person name="Takaki Y."/>
            <person name="Yoshida Y."/>
            <person name="Baba S."/>
            <person name="Kobayashi G."/>
            <person name="Nagasaki K."/>
            <person name="Hano T."/>
            <person name="Tomaru Y."/>
        </authorList>
    </citation>
    <scope>NUCLEOTIDE SEQUENCE [LARGE SCALE GENOMIC DNA]</scope>
    <source>
        <strain evidence="3 4">NIES-3715</strain>
    </source>
</reference>
<feature type="compositionally biased region" description="Basic residues" evidence="1">
    <location>
        <begin position="406"/>
        <end position="427"/>
    </location>
</feature>
<feature type="region of interest" description="Disordered" evidence="1">
    <location>
        <begin position="1405"/>
        <end position="1453"/>
    </location>
</feature>
<dbReference type="InterPro" id="IPR044925">
    <property type="entry name" value="His-Me_finger_sf"/>
</dbReference>
<feature type="signal peptide" evidence="2">
    <location>
        <begin position="1"/>
        <end position="19"/>
    </location>
</feature>
<feature type="compositionally biased region" description="Low complexity" evidence="1">
    <location>
        <begin position="1434"/>
        <end position="1448"/>
    </location>
</feature>
<dbReference type="Gene3D" id="3.90.75.10">
    <property type="entry name" value="Homing Intron 3 (I-ppo) Encoded Endonuclease, Chain A"/>
    <property type="match status" value="1"/>
</dbReference>
<dbReference type="PROSITE" id="PS50231">
    <property type="entry name" value="RICIN_B_LECTIN"/>
    <property type="match status" value="1"/>
</dbReference>
<dbReference type="InterPro" id="IPR044930">
    <property type="entry name" value="Homing_endonuclease_His-Me"/>
</dbReference>
<feature type="compositionally biased region" description="Basic residues" evidence="1">
    <location>
        <begin position="366"/>
        <end position="387"/>
    </location>
</feature>
<evidence type="ECO:0008006" key="5">
    <source>
        <dbReference type="Google" id="ProtNLM"/>
    </source>
</evidence>
<dbReference type="Proteomes" id="UP001054902">
    <property type="component" value="Unassembled WGS sequence"/>
</dbReference>
<evidence type="ECO:0000313" key="4">
    <source>
        <dbReference type="Proteomes" id="UP001054902"/>
    </source>
</evidence>